<dbReference type="GO" id="GO:0006508">
    <property type="term" value="P:proteolysis"/>
    <property type="evidence" value="ECO:0007669"/>
    <property type="project" value="UniProtKB-KW"/>
</dbReference>
<dbReference type="SUPFAM" id="SSF53187">
    <property type="entry name" value="Zn-dependent exopeptidases"/>
    <property type="match status" value="1"/>
</dbReference>
<dbReference type="CDD" id="cd00433">
    <property type="entry name" value="Peptidase_M17"/>
    <property type="match status" value="1"/>
</dbReference>
<evidence type="ECO:0000256" key="2">
    <source>
        <dbReference type="ARBA" id="ARBA00000967"/>
    </source>
</evidence>
<keyword evidence="8" id="KW-0963">Cytoplasm</keyword>
<dbReference type="GO" id="GO:0030145">
    <property type="term" value="F:manganese ion binding"/>
    <property type="evidence" value="ECO:0007669"/>
    <property type="project" value="UniProtKB-UniRule"/>
</dbReference>
<dbReference type="HAMAP" id="MF_00181">
    <property type="entry name" value="Cytosol_peptidase_M17"/>
    <property type="match status" value="1"/>
</dbReference>
<evidence type="ECO:0000259" key="9">
    <source>
        <dbReference type="PROSITE" id="PS00631"/>
    </source>
</evidence>
<name>U5N957_9BURK</name>
<dbReference type="KEGG" id="cbx:Cenrod_2024"/>
<feature type="domain" description="Cytosol aminopeptidase" evidence="9">
    <location>
        <begin position="400"/>
        <end position="407"/>
    </location>
</feature>
<sequence length="552" mass="58515">MSAGAIPPREAMPSVRISVIVITTVNRTISTALKLRDNSCRMDEWNNIVERFRAKREMIMDFGLGFTLVALDELEVAEVQEGIVLCSRPPVQWLHPLARITTLALESGDLAPIDRNVLDVYRPADVPWRRVLLAHTEDGTPAQVRKAASAAAALLAATKPTAVALAFAQQPDARQLQAALLAVAETTYRFELTKTEPKGRFPQTLHVAVPDPAAVQAAFDAAVATVHGVEFAKDWANRPANHATPRMLARAAASLKCYARITCKVLDAGDAHKLGMGAFLAVAQGSEEPPQFIVLRYNAPARKKKADPTPQHPPIVLVGKGITFDSGGICIKPAADMDEMKFDMSGAASVLGVFRALGELQPDISVVGLIPACENLPSGRAVKPGDVVTSLSGQTIEILNTDAEGRLILCDALAYAQRFAPHAVIDIATLTGACVIALGKVRSGLFASDAALSAALSAAGDAALDPCWPLPLDEEYAEGLKSNFADVANVAGRPAGVITAAKFLQRFAQGYPWAHLDIAGTAWKSGDAKGATGRPVPLLLEYLLATVQAVGE</sequence>
<dbReference type="PATRIC" id="fig|946483.4.peg.2037"/>
<keyword evidence="5 8" id="KW-0645">Protease</keyword>
<comment type="subcellular location">
    <subcellularLocation>
        <location evidence="8">Cytoplasm</location>
    </subcellularLocation>
</comment>
<evidence type="ECO:0000256" key="1">
    <source>
        <dbReference type="ARBA" id="ARBA00000135"/>
    </source>
</evidence>
<keyword evidence="11" id="KW-1185">Reference proteome</keyword>
<evidence type="ECO:0000256" key="8">
    <source>
        <dbReference type="HAMAP-Rule" id="MF_00181"/>
    </source>
</evidence>
<dbReference type="EC" id="3.4.11.10" evidence="8"/>
<organism evidence="10 11">
    <name type="scientific">Candidatus Symbiobacter mobilis CR</name>
    <dbReference type="NCBI Taxonomy" id="946483"/>
    <lineage>
        <taxon>Bacteria</taxon>
        <taxon>Pseudomonadati</taxon>
        <taxon>Pseudomonadota</taxon>
        <taxon>Betaproteobacteria</taxon>
        <taxon>Burkholderiales</taxon>
        <taxon>Comamonadaceae</taxon>
    </lineage>
</organism>
<dbReference type="Pfam" id="PF00883">
    <property type="entry name" value="Peptidase_M17"/>
    <property type="match status" value="1"/>
</dbReference>
<feature type="binding site" evidence="8">
    <location>
        <position position="320"/>
    </location>
    <ligand>
        <name>Mn(2+)</name>
        <dbReference type="ChEBI" id="CHEBI:29035"/>
        <label>2</label>
    </ligand>
</feature>
<keyword evidence="8" id="KW-0479">Metal-binding</keyword>
<comment type="catalytic activity">
    <reaction evidence="1 8">
        <text>Release of an N-terminal amino acid, Xaa-|-Yaa-, in which Xaa is preferably Leu, but may be other amino acids including Pro although not Arg or Lys, and Yaa may be Pro. Amino acid amides and methyl esters are also readily hydrolyzed, but rates on arylamides are exceedingly low.</text>
        <dbReference type="EC" id="3.4.11.1"/>
    </reaction>
</comment>
<comment type="cofactor">
    <cofactor evidence="8">
        <name>Mn(2+)</name>
        <dbReference type="ChEBI" id="CHEBI:29035"/>
    </cofactor>
    <text evidence="8">Binds 2 manganese ions per subunit.</text>
</comment>
<feature type="binding site" evidence="8">
    <location>
        <position position="402"/>
    </location>
    <ligand>
        <name>Mn(2+)</name>
        <dbReference type="ChEBI" id="CHEBI:29035"/>
        <label>1</label>
    </ligand>
</feature>
<dbReference type="HOGENOM" id="CLU_013734_0_1_4"/>
<dbReference type="STRING" id="946483.Cenrod_2024"/>
<dbReference type="InterPro" id="IPR000819">
    <property type="entry name" value="Peptidase_M17_C"/>
</dbReference>
<dbReference type="EC" id="3.4.11.1" evidence="8"/>
<evidence type="ECO:0000313" key="11">
    <source>
        <dbReference type="Proteomes" id="UP000017184"/>
    </source>
</evidence>
<dbReference type="GO" id="GO:0070006">
    <property type="term" value="F:metalloaminopeptidase activity"/>
    <property type="evidence" value="ECO:0007669"/>
    <property type="project" value="InterPro"/>
</dbReference>
<evidence type="ECO:0000256" key="7">
    <source>
        <dbReference type="ARBA" id="ARBA00023211"/>
    </source>
</evidence>
<dbReference type="GO" id="GO:0005737">
    <property type="term" value="C:cytoplasm"/>
    <property type="evidence" value="ECO:0007669"/>
    <property type="project" value="UniProtKB-SubCell"/>
</dbReference>
<dbReference type="eggNOG" id="COG0260">
    <property type="taxonomic scope" value="Bacteria"/>
</dbReference>
<protein>
    <recommendedName>
        <fullName evidence="8">Probable cytosol aminopeptidase</fullName>
        <ecNumber evidence="8">3.4.11.1</ecNumber>
    </recommendedName>
    <alternativeName>
        <fullName evidence="8">Leucine aminopeptidase</fullName>
        <shortName evidence="8">LAP</shortName>
        <ecNumber evidence="8">3.4.11.10</ecNumber>
    </alternativeName>
    <alternativeName>
        <fullName evidence="8">Leucyl aminopeptidase</fullName>
    </alternativeName>
</protein>
<dbReference type="Gene3D" id="3.40.220.10">
    <property type="entry name" value="Leucine Aminopeptidase, subunit E, domain 1"/>
    <property type="match status" value="1"/>
</dbReference>
<dbReference type="SUPFAM" id="SSF52949">
    <property type="entry name" value="Macro domain-like"/>
    <property type="match status" value="1"/>
</dbReference>
<dbReference type="NCBIfam" id="NF002074">
    <property type="entry name" value="PRK00913.1-4"/>
    <property type="match status" value="1"/>
</dbReference>
<keyword evidence="6 8" id="KW-0378">Hydrolase</keyword>
<keyword evidence="4 8" id="KW-0031">Aminopeptidase</keyword>
<comment type="function">
    <text evidence="8">Presumably involved in the processing and regular turnover of intracellular proteins. Catalyzes the removal of unsubstituted N-terminal amino acids from various peptides.</text>
</comment>
<evidence type="ECO:0000313" key="10">
    <source>
        <dbReference type="EMBL" id="AGX88096.1"/>
    </source>
</evidence>
<gene>
    <name evidence="8 10" type="primary">pepA</name>
    <name evidence="10" type="ORF">Cenrod_2024</name>
</gene>
<feature type="binding site" evidence="8">
    <location>
        <position position="404"/>
    </location>
    <ligand>
        <name>Mn(2+)</name>
        <dbReference type="ChEBI" id="CHEBI:29035"/>
        <label>2</label>
    </ligand>
</feature>
<feature type="binding site" evidence="8">
    <location>
        <position position="325"/>
    </location>
    <ligand>
        <name>Mn(2+)</name>
        <dbReference type="ChEBI" id="CHEBI:29035"/>
        <label>2</label>
    </ligand>
</feature>
<evidence type="ECO:0000256" key="5">
    <source>
        <dbReference type="ARBA" id="ARBA00022670"/>
    </source>
</evidence>
<comment type="catalytic activity">
    <reaction evidence="2 8">
        <text>Release of an N-terminal amino acid, preferentially leucine, but not glutamic or aspartic acids.</text>
        <dbReference type="EC" id="3.4.11.10"/>
    </reaction>
</comment>
<feature type="binding site" evidence="8">
    <location>
        <position position="343"/>
    </location>
    <ligand>
        <name>Mn(2+)</name>
        <dbReference type="ChEBI" id="CHEBI:29035"/>
        <label>2</label>
    </ligand>
</feature>
<feature type="active site" evidence="8">
    <location>
        <position position="332"/>
    </location>
</feature>
<dbReference type="PROSITE" id="PS00631">
    <property type="entry name" value="CYTOSOL_AP"/>
    <property type="match status" value="1"/>
</dbReference>
<dbReference type="AlphaFoldDB" id="U5N957"/>
<dbReference type="EMBL" id="CP004885">
    <property type="protein sequence ID" value="AGX88096.1"/>
    <property type="molecule type" value="Genomic_DNA"/>
</dbReference>
<evidence type="ECO:0000256" key="4">
    <source>
        <dbReference type="ARBA" id="ARBA00022438"/>
    </source>
</evidence>
<reference evidence="10 11" key="1">
    <citation type="journal article" date="2013" name="Genome Biol.">
        <title>Genomic analysis reveals key aspects of prokaryotic symbiosis in the phototrophic consortium "Chlorochromatium aggregatum".</title>
        <authorList>
            <person name="Liu Z."/>
            <person name="Muller J."/>
            <person name="Li T."/>
            <person name="Alvey R.M."/>
            <person name="Vogl K."/>
            <person name="Frigaard N.U."/>
            <person name="Rockwell N.C."/>
            <person name="Boyd E.S."/>
            <person name="Tomsho L.P."/>
            <person name="Schuster S.C."/>
            <person name="Henke P."/>
            <person name="Rohde M."/>
            <person name="Overmann J."/>
            <person name="Bryant D.A."/>
        </authorList>
    </citation>
    <scope>NUCLEOTIDE SEQUENCE [LARGE SCALE GENOMIC DNA]</scope>
    <source>
        <strain evidence="10">CR</strain>
    </source>
</reference>
<accession>U5N957</accession>
<feature type="active site" evidence="8">
    <location>
        <position position="406"/>
    </location>
</feature>
<dbReference type="InterPro" id="IPR043472">
    <property type="entry name" value="Macro_dom-like"/>
</dbReference>
<dbReference type="Proteomes" id="UP000017184">
    <property type="component" value="Chromosome"/>
</dbReference>
<evidence type="ECO:0000256" key="3">
    <source>
        <dbReference type="ARBA" id="ARBA00009528"/>
    </source>
</evidence>
<proteinExistence type="inferred from homology"/>
<feature type="binding site" evidence="8">
    <location>
        <position position="404"/>
    </location>
    <ligand>
        <name>Mn(2+)</name>
        <dbReference type="ChEBI" id="CHEBI:29035"/>
        <label>1</label>
    </ligand>
</feature>
<dbReference type="PANTHER" id="PTHR11963:SF23">
    <property type="entry name" value="CYTOSOL AMINOPEPTIDASE"/>
    <property type="match status" value="1"/>
</dbReference>
<dbReference type="MEROPS" id="M17.003"/>
<dbReference type="InterPro" id="IPR011356">
    <property type="entry name" value="Leucine_aapep/pepB"/>
</dbReference>
<comment type="similarity">
    <text evidence="3 8">Belongs to the peptidase M17 family.</text>
</comment>
<dbReference type="Gene3D" id="3.40.630.10">
    <property type="entry name" value="Zn peptidases"/>
    <property type="match status" value="1"/>
</dbReference>
<dbReference type="PANTHER" id="PTHR11963">
    <property type="entry name" value="LEUCINE AMINOPEPTIDASE-RELATED"/>
    <property type="match status" value="1"/>
</dbReference>
<keyword evidence="7 8" id="KW-0464">Manganese</keyword>
<dbReference type="PRINTS" id="PR00481">
    <property type="entry name" value="LAMNOPPTDASE"/>
</dbReference>
<evidence type="ECO:0000256" key="6">
    <source>
        <dbReference type="ARBA" id="ARBA00022801"/>
    </source>
</evidence>
<feature type="binding site" evidence="8">
    <location>
        <position position="325"/>
    </location>
    <ligand>
        <name>Mn(2+)</name>
        <dbReference type="ChEBI" id="CHEBI:29035"/>
        <label>1</label>
    </ligand>
</feature>
<dbReference type="InterPro" id="IPR023042">
    <property type="entry name" value="Peptidase_M17_leu_NH2_pept"/>
</dbReference>